<organism evidence="2 3">
    <name type="scientific">Rubroshorea leprosula</name>
    <dbReference type="NCBI Taxonomy" id="152421"/>
    <lineage>
        <taxon>Eukaryota</taxon>
        <taxon>Viridiplantae</taxon>
        <taxon>Streptophyta</taxon>
        <taxon>Embryophyta</taxon>
        <taxon>Tracheophyta</taxon>
        <taxon>Spermatophyta</taxon>
        <taxon>Magnoliopsida</taxon>
        <taxon>eudicotyledons</taxon>
        <taxon>Gunneridae</taxon>
        <taxon>Pentapetalae</taxon>
        <taxon>rosids</taxon>
        <taxon>malvids</taxon>
        <taxon>Malvales</taxon>
        <taxon>Dipterocarpaceae</taxon>
        <taxon>Rubroshorea</taxon>
    </lineage>
</organism>
<evidence type="ECO:0000256" key="1">
    <source>
        <dbReference type="SAM" id="MobiDB-lite"/>
    </source>
</evidence>
<feature type="compositionally biased region" description="Basic and acidic residues" evidence="1">
    <location>
        <begin position="40"/>
        <end position="55"/>
    </location>
</feature>
<feature type="region of interest" description="Disordered" evidence="1">
    <location>
        <begin position="29"/>
        <end position="76"/>
    </location>
</feature>
<reference evidence="2 3" key="1">
    <citation type="journal article" date="2021" name="Commun. Biol.">
        <title>The genome of Shorea leprosula (Dipterocarpaceae) highlights the ecological relevance of drought in aseasonal tropical rainforests.</title>
        <authorList>
            <person name="Ng K.K.S."/>
            <person name="Kobayashi M.J."/>
            <person name="Fawcett J.A."/>
            <person name="Hatakeyama M."/>
            <person name="Paape T."/>
            <person name="Ng C.H."/>
            <person name="Ang C.C."/>
            <person name="Tnah L.H."/>
            <person name="Lee C.T."/>
            <person name="Nishiyama T."/>
            <person name="Sese J."/>
            <person name="O'Brien M.J."/>
            <person name="Copetti D."/>
            <person name="Mohd Noor M.I."/>
            <person name="Ong R.C."/>
            <person name="Putra M."/>
            <person name="Sireger I.Z."/>
            <person name="Indrioko S."/>
            <person name="Kosugi Y."/>
            <person name="Izuno A."/>
            <person name="Isagi Y."/>
            <person name="Lee S.L."/>
            <person name="Shimizu K.K."/>
        </authorList>
    </citation>
    <scope>NUCLEOTIDE SEQUENCE [LARGE SCALE GENOMIC DNA]</scope>
    <source>
        <strain evidence="2">214</strain>
    </source>
</reference>
<gene>
    <name evidence="2" type="ORF">SLEP1_g40788</name>
</gene>
<name>A0AAV5L4M9_9ROSI</name>
<accession>A0AAV5L4M9</accession>
<proteinExistence type="predicted"/>
<dbReference type="Proteomes" id="UP001054252">
    <property type="component" value="Unassembled WGS sequence"/>
</dbReference>
<evidence type="ECO:0000313" key="3">
    <source>
        <dbReference type="Proteomes" id="UP001054252"/>
    </source>
</evidence>
<keyword evidence="3" id="KW-1185">Reference proteome</keyword>
<dbReference type="EMBL" id="BPVZ01000094">
    <property type="protein sequence ID" value="GKV32164.1"/>
    <property type="molecule type" value="Genomic_DNA"/>
</dbReference>
<sequence>MGMRYGYIHLVNKAKKWRSHCSVLAYRNKRQAMPSVQKRGAKEGSDGSLGEKREPGQSSDLEVENVADDKGMQTEI</sequence>
<dbReference type="AlphaFoldDB" id="A0AAV5L4M9"/>
<protein>
    <submittedName>
        <fullName evidence="2">Uncharacterized protein</fullName>
    </submittedName>
</protein>
<comment type="caution">
    <text evidence="2">The sequence shown here is derived from an EMBL/GenBank/DDBJ whole genome shotgun (WGS) entry which is preliminary data.</text>
</comment>
<feature type="compositionally biased region" description="Basic and acidic residues" evidence="1">
    <location>
        <begin position="67"/>
        <end position="76"/>
    </location>
</feature>
<evidence type="ECO:0000313" key="2">
    <source>
        <dbReference type="EMBL" id="GKV32164.1"/>
    </source>
</evidence>